<evidence type="ECO:0000313" key="3">
    <source>
        <dbReference type="EMBL" id="KAB0790106.1"/>
    </source>
</evidence>
<protein>
    <recommendedName>
        <fullName evidence="2">DUF4806 domain-containing protein</fullName>
    </recommendedName>
</protein>
<dbReference type="EMBL" id="VVIM01001916">
    <property type="protein sequence ID" value="KAB0790106.1"/>
    <property type="molecule type" value="Genomic_DNA"/>
</dbReference>
<feature type="region of interest" description="Disordered" evidence="1">
    <location>
        <begin position="88"/>
        <end position="116"/>
    </location>
</feature>
<organism evidence="3 4">
    <name type="scientific">Photinus pyralis</name>
    <name type="common">Common eastern firefly</name>
    <name type="synonym">Lampyris pyralis</name>
    <dbReference type="NCBI Taxonomy" id="7054"/>
    <lineage>
        <taxon>Eukaryota</taxon>
        <taxon>Metazoa</taxon>
        <taxon>Ecdysozoa</taxon>
        <taxon>Arthropoda</taxon>
        <taxon>Hexapoda</taxon>
        <taxon>Insecta</taxon>
        <taxon>Pterygota</taxon>
        <taxon>Neoptera</taxon>
        <taxon>Endopterygota</taxon>
        <taxon>Coleoptera</taxon>
        <taxon>Polyphaga</taxon>
        <taxon>Elateriformia</taxon>
        <taxon>Elateroidea</taxon>
        <taxon>Lampyridae</taxon>
        <taxon>Lampyrinae</taxon>
        <taxon>Photinus</taxon>
    </lineage>
</organism>
<gene>
    <name evidence="3" type="ORF">PPYR_15573</name>
</gene>
<dbReference type="InParanoid" id="A0A5N3ZYG0"/>
<dbReference type="InterPro" id="IPR032071">
    <property type="entry name" value="DUF4806"/>
</dbReference>
<dbReference type="PANTHER" id="PTHR33053">
    <property type="entry name" value="PROTEIN, PUTATIVE-RELATED"/>
    <property type="match status" value="1"/>
</dbReference>
<feature type="domain" description="DUF4806" evidence="2">
    <location>
        <begin position="569"/>
        <end position="644"/>
    </location>
</feature>
<sequence>MSYAVVTFTNSSDHPDENDYCTSEIPMSWLCNNNTKCWWPTSNKNVGSLISKGAPPNTEKWSVEDVVVEQTGVSLEKGRKIANDLDYASSDDASKGRGKRKIINPRKSTSDEECNTNISSKNWRKLTNIALPPQLPGSKVDNYVLPISPMIAEEAGVSGDQENEIQCMPIILASENQIQSMPIILSDEQNLFLENNEVRGSDAHVEEQFIDLDLSIQHSQSTMSRTQNVIEDPNTISDYIGSSNANIGEHLTKITRMFVSINMALKSIDQRLGRLETGPEGAVCDNEGLELIKGSLPLNDIEAITAFDNLLSNKEVSKQFMWFAQVFPLRKMNSSKCVVNGYVLRNRGSTVKSNLYIFWKFVLLPTTFDFVLNQIGDSLVRKTLDGNPMVSPAKQLQIALWRLATPDSYRSICLRFHVGQATAIRSVRRVVRELIVRLDNFIVWPTGRAAINITKRFRKTSAFPGIVGAIDGTHIRIPAPLERYVITRDCSLIVMWEMSDRYVFRRSALADYINNERYFAEGTHLVGFQIKLFKQLKFLQEQNTQILAILKNQSSVNIPALNSLPENLPCDFPLKSLDNVKDFEAYLQDNQNFMHMVSYFASIGGKDLTVQVNNILRRLICNELARQFSFYGKRGGKKSFGSLKIKELIIDGCIDDNLYSSSNDTDLSDKIINENVKNLSSELKHWVLSHNIPRIAVTNLLHVLHPHHPELPLDYRTFLKTPLTIKTKKLDNGEYAHFGFSDALHHYLSTTNMLGNTILLSFNIDGIPLFKSTQISFWPILASIKNMESTPFVVGVFCGTGKPSPLSLYLEDFLNELQFLMENGFDFKHTLYKVDVHSFICDAPARAYLKCVKGHNGYSCCDKCEVRGKHFPGRMVLNDISAPIRTDVSFLQQSDTEHHTGTSPLTKLGMGLVTSFPIDYMHCVCLGVVRKLLCTWSEGPRSLTKLSNNSIKTISEHLLLLRRHIPTEFNRKPRSLSELPRWKATEFRTLLLYLGPVVLKQSMKKALFENFLRLHTAITIFTSSTHIQHLKTEIAGEFLKVFVQHCRRIYGEEYTVYNIHMLVHLKEDVDRYGPLDNISEFPFETFLNRLKRLIRSPKQPLQQIGKRLKEINYFNRNPISPIEFECILEPTNGPLSKDMNFTNTHLQFKKVSLTNFLLCILSYSQADADCMLKNKKVVQIHNILKTAQNEIFLFCKRFLCYNSFYSYPIRSSELNIYTTKNLSNEWEIVSVADVAAKCLVLPLNDSEHVSFPLVHSL</sequence>
<accession>A0A5N3ZYG0</accession>
<keyword evidence="4" id="KW-1185">Reference proteome</keyword>
<evidence type="ECO:0000256" key="1">
    <source>
        <dbReference type="SAM" id="MobiDB-lite"/>
    </source>
</evidence>
<dbReference type="Proteomes" id="UP000327044">
    <property type="component" value="Unassembled WGS sequence"/>
</dbReference>
<name>A0A5N3ZYG0_PHOPY</name>
<evidence type="ECO:0000313" key="4">
    <source>
        <dbReference type="Proteomes" id="UP000327044"/>
    </source>
</evidence>
<evidence type="ECO:0000259" key="2">
    <source>
        <dbReference type="Pfam" id="PF16064"/>
    </source>
</evidence>
<dbReference type="PANTHER" id="PTHR33053:SF24">
    <property type="entry name" value="TRANSPOSASE DOMAIN-CONTAINING PROTEIN"/>
    <property type="match status" value="1"/>
</dbReference>
<comment type="caution">
    <text evidence="3">The sequence shown here is derived from an EMBL/GenBank/DDBJ whole genome shotgun (WGS) entry which is preliminary data.</text>
</comment>
<proteinExistence type="predicted"/>
<dbReference type="Pfam" id="PF16064">
    <property type="entry name" value="DUF4806"/>
    <property type="match status" value="1"/>
</dbReference>
<reference evidence="3 4" key="1">
    <citation type="journal article" date="2018" name="Elife">
        <title>Firefly genomes illuminate parallel origins of bioluminescence in beetles.</title>
        <authorList>
            <person name="Fallon T.R."/>
            <person name="Lower S.E."/>
            <person name="Chang C.H."/>
            <person name="Bessho-Uehara M."/>
            <person name="Martin G.J."/>
            <person name="Bewick A.J."/>
            <person name="Behringer M."/>
            <person name="Debat H.J."/>
            <person name="Wong I."/>
            <person name="Day J.C."/>
            <person name="Suvorov A."/>
            <person name="Silva C.J."/>
            <person name="Stanger-Hall K.F."/>
            <person name="Hall D.W."/>
            <person name="Schmitz R.J."/>
            <person name="Nelson D.R."/>
            <person name="Lewis S.M."/>
            <person name="Shigenobu S."/>
            <person name="Bybee S.M."/>
            <person name="Larracuente A.M."/>
            <person name="Oba Y."/>
            <person name="Weng J.K."/>
        </authorList>
    </citation>
    <scope>NUCLEOTIDE SEQUENCE [LARGE SCALE GENOMIC DNA]</scope>
    <source>
        <strain evidence="3">1611_PpyrPB1</strain>
        <tissue evidence="3">Whole body</tissue>
    </source>
</reference>
<dbReference type="AlphaFoldDB" id="A0A5N3ZYG0"/>